<dbReference type="InterPro" id="IPR013328">
    <property type="entry name" value="6PGD_dom2"/>
</dbReference>
<dbReference type="GO" id="GO:0006098">
    <property type="term" value="P:pentose-phosphate shunt"/>
    <property type="evidence" value="ECO:0007669"/>
    <property type="project" value="UniProtKB-UniPathway"/>
</dbReference>
<dbReference type="NCBIfam" id="TIGR00873">
    <property type="entry name" value="gnd"/>
    <property type="match status" value="1"/>
</dbReference>
<evidence type="ECO:0000259" key="11">
    <source>
        <dbReference type="SMART" id="SM01350"/>
    </source>
</evidence>
<feature type="binding site" description="in other chain" evidence="9">
    <location>
        <begin position="193"/>
        <end position="194"/>
    </location>
    <ligand>
        <name>substrate</name>
        <note>ligand shared between dimeric partners</note>
    </ligand>
</feature>
<feature type="binding site" description="in other chain" evidence="9">
    <location>
        <position position="295"/>
    </location>
    <ligand>
        <name>substrate</name>
        <note>ligand shared between dimeric partners</note>
    </ligand>
</feature>
<feature type="binding site" description="in other chain" evidence="9">
    <location>
        <position position="198"/>
    </location>
    <ligand>
        <name>substrate</name>
        <note>ligand shared between dimeric partners</note>
    </ligand>
</feature>
<feature type="binding site" evidence="9">
    <location>
        <position position="454"/>
    </location>
    <ligand>
        <name>substrate</name>
        <note>ligand shared between dimeric partners</note>
    </ligand>
</feature>
<feature type="binding site" description="in other chain" evidence="9">
    <location>
        <position position="268"/>
    </location>
    <ligand>
        <name>substrate</name>
        <note>ligand shared between dimeric partners</note>
    </ligand>
</feature>
<organism evidence="12 13">
    <name type="scientific">Propioniferax innocua</name>
    <dbReference type="NCBI Taxonomy" id="1753"/>
    <lineage>
        <taxon>Bacteria</taxon>
        <taxon>Bacillati</taxon>
        <taxon>Actinomycetota</taxon>
        <taxon>Actinomycetes</taxon>
        <taxon>Propionibacteriales</taxon>
        <taxon>Propionibacteriaceae</taxon>
        <taxon>Propioniferax</taxon>
    </lineage>
</organism>
<keyword evidence="5 10" id="KW-0311">Gluconate utilization</keyword>
<dbReference type="Pfam" id="PF00393">
    <property type="entry name" value="6PGD"/>
    <property type="match status" value="1"/>
</dbReference>
<evidence type="ECO:0000256" key="4">
    <source>
        <dbReference type="ARBA" id="ARBA00023002"/>
    </source>
</evidence>
<dbReference type="RefSeq" id="WP_142092452.1">
    <property type="nucleotide sequence ID" value="NZ_BAAAMD010000001.1"/>
</dbReference>
<dbReference type="InterPro" id="IPR006115">
    <property type="entry name" value="6PGDH_NADP-bd"/>
</dbReference>
<feature type="binding site" description="in other chain" evidence="9">
    <location>
        <begin position="136"/>
        <end position="138"/>
    </location>
    <ligand>
        <name>substrate</name>
        <note>ligand shared between dimeric partners</note>
    </ligand>
</feature>
<dbReference type="SUPFAM" id="SSF48179">
    <property type="entry name" value="6-phosphogluconate dehydrogenase C-terminal domain-like"/>
    <property type="match status" value="1"/>
</dbReference>
<dbReference type="PANTHER" id="PTHR11811">
    <property type="entry name" value="6-PHOSPHOGLUCONATE DEHYDROGENASE"/>
    <property type="match status" value="1"/>
</dbReference>
<comment type="similarity">
    <text evidence="1 7 10">Belongs to the 6-phosphogluconate dehydrogenase family.</text>
</comment>
<comment type="function">
    <text evidence="7">Catalyzes the oxidative decarboxylation of 6-phosphogluconate to ribulose 5-phosphate and CO(2), with concomitant reduction of NADP to NADPH.</text>
</comment>
<comment type="pathway">
    <text evidence="7 10">Carbohydrate degradation; pentose phosphate pathway; D-ribulose 5-phosphate from D-glucose 6-phosphate (oxidative stage): step 3/3.</text>
</comment>
<accession>A0A542ZQK6</accession>
<dbReference type="SMART" id="SM01350">
    <property type="entry name" value="6PGD"/>
    <property type="match status" value="1"/>
</dbReference>
<keyword evidence="4 7" id="KW-0560">Oxidoreductase</keyword>
<dbReference type="InterPro" id="IPR006114">
    <property type="entry name" value="6PGDH_C"/>
</dbReference>
<dbReference type="GO" id="GO:0004616">
    <property type="term" value="F:phosphogluconate dehydrogenase (decarboxylating) activity"/>
    <property type="evidence" value="ECO:0007669"/>
    <property type="project" value="UniProtKB-EC"/>
</dbReference>
<dbReference type="Gene3D" id="1.10.1040.10">
    <property type="entry name" value="N-(1-d-carboxylethyl)-l-norvaline Dehydrogenase, domain 2"/>
    <property type="match status" value="1"/>
</dbReference>
<dbReference type="InterPro" id="IPR008927">
    <property type="entry name" value="6-PGluconate_DH-like_C_sf"/>
</dbReference>
<dbReference type="SUPFAM" id="SSF51735">
    <property type="entry name" value="NAD(P)-binding Rossmann-fold domains"/>
    <property type="match status" value="1"/>
</dbReference>
<dbReference type="Pfam" id="PF03446">
    <property type="entry name" value="NAD_binding_2"/>
    <property type="match status" value="1"/>
</dbReference>
<feature type="domain" description="6-phosphogluconate dehydrogenase C-terminal" evidence="11">
    <location>
        <begin position="186"/>
        <end position="476"/>
    </location>
</feature>
<dbReference type="OrthoDB" id="9804542at2"/>
<evidence type="ECO:0000256" key="5">
    <source>
        <dbReference type="ARBA" id="ARBA00023064"/>
    </source>
</evidence>
<evidence type="ECO:0000256" key="3">
    <source>
        <dbReference type="ARBA" id="ARBA00022857"/>
    </source>
</evidence>
<sequence>MTITPPAPESADIGVIGIGVMGANLARNLARHGHDVAIVDVDPAKCTELITEHGDEGTFIPAADHDQFVQSLRGPRVAIILVPAGDPTEMVIDAMAERMDSGDILVDGGNSFYLDTLARADRLAPTGINFIDTGVSGGAEGALTGPSLMPGGSTEVYERVGPMFESIAARVDGHPCCTHVGPTGSGHFVKMVHNGIEYADMQLISEAYDLLRNAVGLTVPEIRDVFDAWRSTELDSFLIDITTEVLGHTDADTGRPFVDVVHDVAGSKGTGAWSVQQALSLGVPVPAISAATTARALSGAEAQRHSVQALDLPAPVPVPMDDRESWTEAIRQALLASKICAYAQGFHEIATASHEQEWDIDLAELALIWRGGCIIRARFLDHIADALRDEPSLPMLLAAPWFTEHITSTLPQWRRVVALAANSGVATPAFATSLGYLDSLRAGRMPTALIQAQRDHFGSHTYRRTDREGVFHTRWEEDDRPEETWS</sequence>
<dbReference type="Gene3D" id="3.40.50.720">
    <property type="entry name" value="NAD(P)-binding Rossmann-like Domain"/>
    <property type="match status" value="1"/>
</dbReference>
<feature type="binding site" description="in other chain" evidence="9">
    <location>
        <position position="110"/>
    </location>
    <ligand>
        <name>substrate</name>
        <note>ligand shared between dimeric partners</note>
    </ligand>
</feature>
<evidence type="ECO:0000256" key="9">
    <source>
        <dbReference type="PIRSR" id="PIRSR000109-2"/>
    </source>
</evidence>
<dbReference type="AlphaFoldDB" id="A0A542ZQK6"/>
<gene>
    <name evidence="12" type="ORF">FB460_0418</name>
</gene>
<proteinExistence type="inferred from homology"/>
<evidence type="ECO:0000256" key="8">
    <source>
        <dbReference type="PIRSR" id="PIRSR000109-1"/>
    </source>
</evidence>
<evidence type="ECO:0000256" key="7">
    <source>
        <dbReference type="PIRNR" id="PIRNR000109"/>
    </source>
</evidence>
<dbReference type="InterPro" id="IPR006184">
    <property type="entry name" value="6PGdom_BS"/>
</dbReference>
<dbReference type="InterPro" id="IPR006183">
    <property type="entry name" value="Pgluconate_DH"/>
</dbReference>
<reference evidence="12 13" key="1">
    <citation type="submission" date="2019-06" db="EMBL/GenBank/DDBJ databases">
        <title>Sequencing the genomes of 1000 actinobacteria strains.</title>
        <authorList>
            <person name="Klenk H.-P."/>
        </authorList>
    </citation>
    <scope>NUCLEOTIDE SEQUENCE [LARGE SCALE GENOMIC DNA]</scope>
    <source>
        <strain evidence="12 13">DSM 8251</strain>
    </source>
</reference>
<keyword evidence="6 7" id="KW-0570">Pentose shunt</keyword>
<keyword evidence="3 7" id="KW-0521">NADP</keyword>
<feature type="binding site" evidence="9">
    <location>
        <position position="460"/>
    </location>
    <ligand>
        <name>substrate</name>
        <note>ligand shared between dimeric partners</note>
    </ligand>
</feature>
<dbReference type="InterPro" id="IPR006113">
    <property type="entry name" value="6PGDH_Gnd/GntZ"/>
</dbReference>
<dbReference type="PROSITE" id="PS00461">
    <property type="entry name" value="6PGD"/>
    <property type="match status" value="1"/>
</dbReference>
<evidence type="ECO:0000313" key="12">
    <source>
        <dbReference type="EMBL" id="TQL62634.1"/>
    </source>
</evidence>
<protein>
    <recommendedName>
        <fullName evidence="7 10">6-phosphogluconate dehydrogenase, decarboxylating</fullName>
        <ecNumber evidence="7 10">1.1.1.44</ecNumber>
    </recommendedName>
</protein>
<evidence type="ECO:0000256" key="6">
    <source>
        <dbReference type="ARBA" id="ARBA00023126"/>
    </source>
</evidence>
<comment type="caution">
    <text evidence="12">The sequence shown here is derived from an EMBL/GenBank/DDBJ whole genome shotgun (WGS) entry which is preliminary data.</text>
</comment>
<comment type="subunit">
    <text evidence="2 7">Homodimer.</text>
</comment>
<dbReference type="NCBIfam" id="NF006765">
    <property type="entry name" value="PRK09287.1"/>
    <property type="match status" value="1"/>
</dbReference>
<dbReference type="PRINTS" id="PR00076">
    <property type="entry name" value="6PGDHDRGNASE"/>
</dbReference>
<dbReference type="FunFam" id="1.10.1040.10:FF:000032">
    <property type="entry name" value="6-phosphogluconate dehydrogenase, decarboxylating"/>
    <property type="match status" value="1"/>
</dbReference>
<dbReference type="EMBL" id="VFOR01000001">
    <property type="protein sequence ID" value="TQL62634.1"/>
    <property type="molecule type" value="Genomic_DNA"/>
</dbReference>
<evidence type="ECO:0000313" key="13">
    <source>
        <dbReference type="Proteomes" id="UP000316196"/>
    </source>
</evidence>
<name>A0A542ZQK6_9ACTN</name>
<evidence type="ECO:0000256" key="10">
    <source>
        <dbReference type="RuleBase" id="RU000485"/>
    </source>
</evidence>
<dbReference type="Gene3D" id="1.20.5.320">
    <property type="entry name" value="6-Phosphogluconate Dehydrogenase, domain 3"/>
    <property type="match status" value="1"/>
</dbReference>
<evidence type="ECO:0000256" key="2">
    <source>
        <dbReference type="ARBA" id="ARBA00011738"/>
    </source>
</evidence>
<dbReference type="GO" id="GO:0050661">
    <property type="term" value="F:NADP binding"/>
    <property type="evidence" value="ECO:0007669"/>
    <property type="project" value="InterPro"/>
</dbReference>
<feature type="active site" description="Proton donor" evidence="8">
    <location>
        <position position="197"/>
    </location>
</feature>
<dbReference type="InterPro" id="IPR036291">
    <property type="entry name" value="NAD(P)-bd_dom_sf"/>
</dbReference>
<dbReference type="PIRSF" id="PIRSF000109">
    <property type="entry name" value="6PGD"/>
    <property type="match status" value="1"/>
</dbReference>
<evidence type="ECO:0000256" key="1">
    <source>
        <dbReference type="ARBA" id="ARBA00008419"/>
    </source>
</evidence>
<dbReference type="Proteomes" id="UP000316196">
    <property type="component" value="Unassembled WGS sequence"/>
</dbReference>
<feature type="active site" description="Proton donor" evidence="8">
    <location>
        <position position="190"/>
    </location>
</feature>
<comment type="catalytic activity">
    <reaction evidence="7 10">
        <text>6-phospho-D-gluconate + NADP(+) = D-ribulose 5-phosphate + CO2 + NADPH</text>
        <dbReference type="Rhea" id="RHEA:10116"/>
        <dbReference type="ChEBI" id="CHEBI:16526"/>
        <dbReference type="ChEBI" id="CHEBI:57783"/>
        <dbReference type="ChEBI" id="CHEBI:58121"/>
        <dbReference type="ChEBI" id="CHEBI:58349"/>
        <dbReference type="ChEBI" id="CHEBI:58759"/>
        <dbReference type="EC" id="1.1.1.44"/>
    </reaction>
</comment>
<keyword evidence="13" id="KW-1185">Reference proteome</keyword>
<dbReference type="UniPathway" id="UPA00115">
    <property type="reaction ID" value="UER00410"/>
</dbReference>
<dbReference type="GO" id="GO:0019521">
    <property type="term" value="P:D-gluconate metabolic process"/>
    <property type="evidence" value="ECO:0007669"/>
    <property type="project" value="UniProtKB-KW"/>
</dbReference>
<dbReference type="EC" id="1.1.1.44" evidence="7 10"/>